<evidence type="ECO:0000313" key="7">
    <source>
        <dbReference type="EMBL" id="KAK0387068.1"/>
    </source>
</evidence>
<dbReference type="InterPro" id="IPR013087">
    <property type="entry name" value="Znf_C2H2_type"/>
</dbReference>
<dbReference type="SUPFAM" id="SSF57667">
    <property type="entry name" value="beta-beta-alpha zinc fingers"/>
    <property type="match status" value="3"/>
</dbReference>
<comment type="caution">
    <text evidence="7">The sequence shown here is derived from an EMBL/GenBank/DDBJ whole genome shotgun (WGS) entry which is preliminary data.</text>
</comment>
<feature type="domain" description="C2H2-type" evidence="6">
    <location>
        <begin position="72"/>
        <end position="101"/>
    </location>
</feature>
<dbReference type="GO" id="GO:0008270">
    <property type="term" value="F:zinc ion binding"/>
    <property type="evidence" value="ECO:0007669"/>
    <property type="project" value="UniProtKB-KW"/>
</dbReference>
<dbReference type="GO" id="GO:0000977">
    <property type="term" value="F:RNA polymerase II transcription regulatory region sequence-specific DNA binding"/>
    <property type="evidence" value="ECO:0007669"/>
    <property type="project" value="TreeGrafter"/>
</dbReference>
<dbReference type="Gene3D" id="3.30.160.60">
    <property type="entry name" value="Classic Zinc Finger"/>
    <property type="match status" value="3"/>
</dbReference>
<dbReference type="PANTHER" id="PTHR24409:SF295">
    <property type="entry name" value="AZ2-RELATED"/>
    <property type="match status" value="1"/>
</dbReference>
<dbReference type="InterPro" id="IPR022755">
    <property type="entry name" value="Znf_C2H2_jaz"/>
</dbReference>
<evidence type="ECO:0000256" key="4">
    <source>
        <dbReference type="ARBA" id="ARBA00022833"/>
    </source>
</evidence>
<keyword evidence="4" id="KW-0862">Zinc</keyword>
<gene>
    <name evidence="7" type="ORF">NLU13_5381</name>
</gene>
<feature type="domain" description="C2H2-type" evidence="6">
    <location>
        <begin position="33"/>
        <end position="57"/>
    </location>
</feature>
<dbReference type="PROSITE" id="PS00028">
    <property type="entry name" value="ZINC_FINGER_C2H2_1"/>
    <property type="match status" value="3"/>
</dbReference>
<evidence type="ECO:0000259" key="6">
    <source>
        <dbReference type="PROSITE" id="PS50157"/>
    </source>
</evidence>
<dbReference type="SMART" id="SM00355">
    <property type="entry name" value="ZnF_C2H2"/>
    <property type="match status" value="5"/>
</dbReference>
<accession>A0AA39GGS6</accession>
<keyword evidence="1" id="KW-0479">Metal-binding</keyword>
<dbReference type="GO" id="GO:0000981">
    <property type="term" value="F:DNA-binding transcription factor activity, RNA polymerase II-specific"/>
    <property type="evidence" value="ECO:0007669"/>
    <property type="project" value="TreeGrafter"/>
</dbReference>
<evidence type="ECO:0000256" key="5">
    <source>
        <dbReference type="PROSITE-ProRule" id="PRU00042"/>
    </source>
</evidence>
<keyword evidence="3 5" id="KW-0863">Zinc-finger</keyword>
<name>A0AA39GGS6_SARSR</name>
<feature type="domain" description="C2H2-type" evidence="6">
    <location>
        <begin position="175"/>
        <end position="199"/>
    </location>
</feature>
<dbReference type="InterPro" id="IPR036236">
    <property type="entry name" value="Znf_C2H2_sf"/>
</dbReference>
<protein>
    <recommendedName>
        <fullName evidence="6">C2H2-type domain-containing protein</fullName>
    </recommendedName>
</protein>
<keyword evidence="2" id="KW-0677">Repeat</keyword>
<dbReference type="AlphaFoldDB" id="A0AA39GGS6"/>
<sequence length="254" mass="29035">MTFTCGTCWRAFPAGWHSREQHLIVTGHQPPRFECDTCDRYFQSDPAVNQHMNALGHWKAPEYDCGDCSAVFSCDDCDKHFQNYNNIKMHLNSKVHRPSSQTCPFCGKTHMSATGLVHHLERGACPNAPLDRKRLHEAVQRRDPHGVLTKKLLTWTDNTEYEATALAYDARANAFKCYLCGRFFQSLPSLNQHLQSPVHQQDLYHCPNRQCRKNFTTLAAVINHLESETCGFMRFDAVQSNTQSIVNPSRMIGF</sequence>
<evidence type="ECO:0000256" key="2">
    <source>
        <dbReference type="ARBA" id="ARBA00022737"/>
    </source>
</evidence>
<reference evidence="7" key="1">
    <citation type="submission" date="2022-10" db="EMBL/GenBank/DDBJ databases">
        <title>Determination and structural analysis of whole genome sequence of Sarocladium strictum F4-1.</title>
        <authorList>
            <person name="Hu L."/>
            <person name="Jiang Y."/>
        </authorList>
    </citation>
    <scope>NUCLEOTIDE SEQUENCE</scope>
    <source>
        <strain evidence="7">F4-1</strain>
    </source>
</reference>
<dbReference type="Pfam" id="PF12171">
    <property type="entry name" value="zf-C2H2_jaz"/>
    <property type="match status" value="1"/>
</dbReference>
<evidence type="ECO:0000313" key="8">
    <source>
        <dbReference type="Proteomes" id="UP001175261"/>
    </source>
</evidence>
<evidence type="ECO:0000256" key="1">
    <source>
        <dbReference type="ARBA" id="ARBA00022723"/>
    </source>
</evidence>
<proteinExistence type="predicted"/>
<dbReference type="EMBL" id="JAPDFR010000004">
    <property type="protein sequence ID" value="KAK0387068.1"/>
    <property type="molecule type" value="Genomic_DNA"/>
</dbReference>
<dbReference type="Proteomes" id="UP001175261">
    <property type="component" value="Unassembled WGS sequence"/>
</dbReference>
<dbReference type="PROSITE" id="PS50157">
    <property type="entry name" value="ZINC_FINGER_C2H2_2"/>
    <property type="match status" value="3"/>
</dbReference>
<dbReference type="GO" id="GO:0005634">
    <property type="term" value="C:nucleus"/>
    <property type="evidence" value="ECO:0007669"/>
    <property type="project" value="TreeGrafter"/>
</dbReference>
<keyword evidence="8" id="KW-1185">Reference proteome</keyword>
<evidence type="ECO:0000256" key="3">
    <source>
        <dbReference type="ARBA" id="ARBA00022771"/>
    </source>
</evidence>
<organism evidence="7 8">
    <name type="scientific">Sarocladium strictum</name>
    <name type="common">Black bundle disease fungus</name>
    <name type="synonym">Acremonium strictum</name>
    <dbReference type="NCBI Taxonomy" id="5046"/>
    <lineage>
        <taxon>Eukaryota</taxon>
        <taxon>Fungi</taxon>
        <taxon>Dikarya</taxon>
        <taxon>Ascomycota</taxon>
        <taxon>Pezizomycotina</taxon>
        <taxon>Sordariomycetes</taxon>
        <taxon>Hypocreomycetidae</taxon>
        <taxon>Hypocreales</taxon>
        <taxon>Sarocladiaceae</taxon>
        <taxon>Sarocladium</taxon>
    </lineage>
</organism>
<dbReference type="Pfam" id="PF12874">
    <property type="entry name" value="zf-met"/>
    <property type="match status" value="2"/>
</dbReference>
<dbReference type="PANTHER" id="PTHR24409">
    <property type="entry name" value="ZINC FINGER PROTEIN 142"/>
    <property type="match status" value="1"/>
</dbReference>